<protein>
    <submittedName>
        <fullName evidence="1">Uncharacterized protein</fullName>
    </submittedName>
</protein>
<comment type="caution">
    <text evidence="1">The sequence shown here is derived from an EMBL/GenBank/DDBJ whole genome shotgun (WGS) entry which is preliminary data.</text>
</comment>
<reference evidence="1 2" key="1">
    <citation type="submission" date="2020-05" db="EMBL/GenBank/DDBJ databases">
        <title>Horizontal transmission and recombination maintain forever young bacterial symbiont genomes.</title>
        <authorList>
            <person name="Russell S.L."/>
            <person name="Pepper-Tunick E."/>
            <person name="Svedberg J."/>
            <person name="Byrne A."/>
            <person name="Ruelas Castillo J."/>
            <person name="Vollmers C."/>
            <person name="Beinart R.A."/>
            <person name="Corbett-Detig R."/>
        </authorList>
    </citation>
    <scope>NUCLEOTIDE SEQUENCE [LARGE SCALE GENOMIC DNA]</scope>
    <source>
        <strain evidence="1">4727-3</strain>
    </source>
</reference>
<proteinExistence type="predicted"/>
<gene>
    <name evidence="1" type="ORF">H0A75_08415</name>
</gene>
<dbReference type="Proteomes" id="UP000537890">
    <property type="component" value="Unassembled WGS sequence"/>
</dbReference>
<dbReference type="AlphaFoldDB" id="A0A7Z0MPM0"/>
<name>A0A7Z0MPM0_9GAMM</name>
<organism evidence="1 2">
    <name type="scientific">Candidatus Methanofishera endochildressiae</name>
    <dbReference type="NCBI Taxonomy" id="2738884"/>
    <lineage>
        <taxon>Bacteria</taxon>
        <taxon>Pseudomonadati</taxon>
        <taxon>Pseudomonadota</taxon>
        <taxon>Gammaproteobacteria</taxon>
        <taxon>Candidatus Methanofishera</taxon>
    </lineage>
</organism>
<sequence>MCAIYPVVQYFYLCWWTNSSQCVIYPVVSISTSATIGLIVLRMCLSVVSISTSAGGLVLGCHLPSSQYFYLCWWTNSSRSVSSTQWWYFYLCWWTNSSRVCHLWSIFLPLLVD</sequence>
<dbReference type="EMBL" id="JACCHS010000180">
    <property type="protein sequence ID" value="NYT47565.1"/>
    <property type="molecule type" value="Genomic_DNA"/>
</dbReference>
<evidence type="ECO:0000313" key="1">
    <source>
        <dbReference type="EMBL" id="NYT47565.1"/>
    </source>
</evidence>
<accession>A0A7Z0MPM0</accession>
<evidence type="ECO:0000313" key="2">
    <source>
        <dbReference type="Proteomes" id="UP000537890"/>
    </source>
</evidence>